<dbReference type="InterPro" id="IPR058245">
    <property type="entry name" value="NreC/VraR/RcsB-like_REC"/>
</dbReference>
<dbReference type="InterPro" id="IPR016032">
    <property type="entry name" value="Sig_transdc_resp-reg_C-effctor"/>
</dbReference>
<dbReference type="InterPro" id="IPR000792">
    <property type="entry name" value="Tscrpt_reg_LuxR_C"/>
</dbReference>
<dbReference type="STRING" id="84531.LA76x_0698"/>
<feature type="domain" description="Response regulatory" evidence="8">
    <location>
        <begin position="3"/>
        <end position="119"/>
    </location>
</feature>
<dbReference type="GO" id="GO:0006355">
    <property type="term" value="P:regulation of DNA-templated transcription"/>
    <property type="evidence" value="ECO:0007669"/>
    <property type="project" value="InterPro"/>
</dbReference>
<reference evidence="9 10" key="1">
    <citation type="journal article" date="2015" name="BMC Genomics">
        <title>Comparative genomics and metabolic profiling of the genus Lysobacter.</title>
        <authorList>
            <person name="de Bruijn I."/>
            <person name="Cheng X."/>
            <person name="de Jager V."/>
            <person name="Exposito R.G."/>
            <person name="Watrous J."/>
            <person name="Patel N."/>
            <person name="Postma J."/>
            <person name="Dorrestein P.C."/>
            <person name="Kobayashi D."/>
            <person name="Raaijmakers J.M."/>
        </authorList>
    </citation>
    <scope>NUCLEOTIDE SEQUENCE [LARGE SCALE GENOMIC DNA]</scope>
    <source>
        <strain evidence="9 10">76</strain>
    </source>
</reference>
<dbReference type="GO" id="GO:0003677">
    <property type="term" value="F:DNA binding"/>
    <property type="evidence" value="ECO:0007669"/>
    <property type="project" value="UniProtKB-KW"/>
</dbReference>
<feature type="modified residue" description="4-aspartylphosphate" evidence="6">
    <location>
        <position position="54"/>
    </location>
</feature>
<evidence type="ECO:0000256" key="1">
    <source>
        <dbReference type="ARBA" id="ARBA00022553"/>
    </source>
</evidence>
<dbReference type="PROSITE" id="PS50110">
    <property type="entry name" value="RESPONSE_REGULATORY"/>
    <property type="match status" value="1"/>
</dbReference>
<dbReference type="SMART" id="SM00421">
    <property type="entry name" value="HTH_LUXR"/>
    <property type="match status" value="1"/>
</dbReference>
<dbReference type="Gene3D" id="3.40.50.2300">
    <property type="match status" value="1"/>
</dbReference>
<keyword evidence="4" id="KW-0238">DNA-binding</keyword>
<keyword evidence="1 6" id="KW-0597">Phosphoprotein</keyword>
<keyword evidence="5" id="KW-0804">Transcription</keyword>
<dbReference type="Pfam" id="PF00072">
    <property type="entry name" value="Response_reg"/>
    <property type="match status" value="1"/>
</dbReference>
<evidence type="ECO:0000256" key="5">
    <source>
        <dbReference type="ARBA" id="ARBA00023163"/>
    </source>
</evidence>
<dbReference type="SUPFAM" id="SSF46894">
    <property type="entry name" value="C-terminal effector domain of the bipartite response regulators"/>
    <property type="match status" value="1"/>
</dbReference>
<keyword evidence="2" id="KW-0902">Two-component regulatory system</keyword>
<keyword evidence="10" id="KW-1185">Reference proteome</keyword>
<dbReference type="Proteomes" id="UP000060787">
    <property type="component" value="Chromosome"/>
</dbReference>
<dbReference type="PANTHER" id="PTHR43214">
    <property type="entry name" value="TWO-COMPONENT RESPONSE REGULATOR"/>
    <property type="match status" value="1"/>
</dbReference>
<proteinExistence type="predicted"/>
<gene>
    <name evidence="9" type="ORF">LA76x_0698</name>
</gene>
<evidence type="ECO:0000259" key="7">
    <source>
        <dbReference type="PROSITE" id="PS50043"/>
    </source>
</evidence>
<keyword evidence="3" id="KW-0805">Transcription regulation</keyword>
<dbReference type="PATRIC" id="fig|84531.8.peg.726"/>
<evidence type="ECO:0000256" key="2">
    <source>
        <dbReference type="ARBA" id="ARBA00023012"/>
    </source>
</evidence>
<dbReference type="PANTHER" id="PTHR43214:SF3">
    <property type="entry name" value="RESPONSE REGULATOR UVRY"/>
    <property type="match status" value="1"/>
</dbReference>
<name>A0A0S2F5Q5_LYSAN</name>
<evidence type="ECO:0000259" key="8">
    <source>
        <dbReference type="PROSITE" id="PS50110"/>
    </source>
</evidence>
<dbReference type="InterPro" id="IPR001789">
    <property type="entry name" value="Sig_transdc_resp-reg_receiver"/>
</dbReference>
<dbReference type="InterPro" id="IPR011006">
    <property type="entry name" value="CheY-like_superfamily"/>
</dbReference>
<dbReference type="SMART" id="SM00448">
    <property type="entry name" value="REC"/>
    <property type="match status" value="1"/>
</dbReference>
<dbReference type="GO" id="GO:0000160">
    <property type="term" value="P:phosphorelay signal transduction system"/>
    <property type="evidence" value="ECO:0007669"/>
    <property type="project" value="UniProtKB-KW"/>
</dbReference>
<dbReference type="InterPro" id="IPR039420">
    <property type="entry name" value="WalR-like"/>
</dbReference>
<dbReference type="eggNOG" id="COG2197">
    <property type="taxonomic scope" value="Bacteria"/>
</dbReference>
<dbReference type="OrthoDB" id="9796655at2"/>
<feature type="domain" description="HTH luxR-type" evidence="7">
    <location>
        <begin position="136"/>
        <end position="201"/>
    </location>
</feature>
<sequence length="203" mass="22616">MIRVFMIDDHPLMRTGMRWVLEEAGDIEVVGEAANGRDALALIPTFAIDLVVCDFDLPDTDGLDLTRRLLRQDPERKVLIVSMLERSPIPRRLLAAGALGYVSKTSDPLVVLRAVREVASGRRFLDNALACQVLFDSSPFDQLSPRELEVAMLMVKGESIRRIADSLRVTESTVRTIRSRVFDKLDVRGDASLVYLAVEHGLA</sequence>
<dbReference type="AlphaFoldDB" id="A0A0S2F5Q5"/>
<dbReference type="RefSeq" id="WP_031370056.1">
    <property type="nucleotide sequence ID" value="NZ_CP013141.1"/>
</dbReference>
<dbReference type="EMBL" id="CP011129">
    <property type="protein sequence ID" value="ALN78859.1"/>
    <property type="molecule type" value="Genomic_DNA"/>
</dbReference>
<evidence type="ECO:0000256" key="4">
    <source>
        <dbReference type="ARBA" id="ARBA00023125"/>
    </source>
</evidence>
<dbReference type="PRINTS" id="PR00038">
    <property type="entry name" value="HTHLUXR"/>
</dbReference>
<dbReference type="KEGG" id="lab:LA76x_0698"/>
<dbReference type="CDD" id="cd17535">
    <property type="entry name" value="REC_NarL-like"/>
    <property type="match status" value="1"/>
</dbReference>
<organism evidence="9 10">
    <name type="scientific">Lysobacter antibioticus</name>
    <dbReference type="NCBI Taxonomy" id="84531"/>
    <lineage>
        <taxon>Bacteria</taxon>
        <taxon>Pseudomonadati</taxon>
        <taxon>Pseudomonadota</taxon>
        <taxon>Gammaproteobacteria</taxon>
        <taxon>Lysobacterales</taxon>
        <taxon>Lysobacteraceae</taxon>
        <taxon>Lysobacter</taxon>
    </lineage>
</organism>
<dbReference type="SUPFAM" id="SSF52172">
    <property type="entry name" value="CheY-like"/>
    <property type="match status" value="1"/>
</dbReference>
<evidence type="ECO:0000256" key="6">
    <source>
        <dbReference type="PROSITE-ProRule" id="PRU00169"/>
    </source>
</evidence>
<dbReference type="PROSITE" id="PS50043">
    <property type="entry name" value="HTH_LUXR_2"/>
    <property type="match status" value="1"/>
</dbReference>
<protein>
    <submittedName>
        <fullName evidence="9">Bacterial regulatory, luxR family protein</fullName>
    </submittedName>
</protein>
<dbReference type="Pfam" id="PF00196">
    <property type="entry name" value="GerE"/>
    <property type="match status" value="1"/>
</dbReference>
<evidence type="ECO:0000313" key="10">
    <source>
        <dbReference type="Proteomes" id="UP000060787"/>
    </source>
</evidence>
<evidence type="ECO:0000256" key="3">
    <source>
        <dbReference type="ARBA" id="ARBA00023015"/>
    </source>
</evidence>
<evidence type="ECO:0000313" key="9">
    <source>
        <dbReference type="EMBL" id="ALN78859.1"/>
    </source>
</evidence>
<accession>A0A0S2F5Q5</accession>
<dbReference type="CDD" id="cd06170">
    <property type="entry name" value="LuxR_C_like"/>
    <property type="match status" value="1"/>
</dbReference>